<dbReference type="Gene3D" id="3.40.50.300">
    <property type="entry name" value="P-loop containing nucleotide triphosphate hydrolases"/>
    <property type="match status" value="1"/>
</dbReference>
<proteinExistence type="predicted"/>
<dbReference type="SUPFAM" id="SSF52540">
    <property type="entry name" value="P-loop containing nucleoside triphosphate hydrolases"/>
    <property type="match status" value="1"/>
</dbReference>
<evidence type="ECO:0000313" key="2">
    <source>
        <dbReference type="Proteomes" id="UP000469185"/>
    </source>
</evidence>
<comment type="caution">
    <text evidence="1">The sequence shown here is derived from an EMBL/GenBank/DDBJ whole genome shotgun (WGS) entry which is preliminary data.</text>
</comment>
<keyword evidence="2" id="KW-1185">Reference proteome</keyword>
<dbReference type="EMBL" id="JAAGOB010000006">
    <property type="protein sequence ID" value="NED96253.1"/>
    <property type="molecule type" value="Genomic_DNA"/>
</dbReference>
<dbReference type="Proteomes" id="UP000469185">
    <property type="component" value="Unassembled WGS sequence"/>
</dbReference>
<reference evidence="1 2" key="1">
    <citation type="submission" date="2020-02" db="EMBL/GenBank/DDBJ databases">
        <authorList>
            <person name="Li X.-J."/>
            <person name="Feng X.-M."/>
        </authorList>
    </citation>
    <scope>NUCLEOTIDE SEQUENCE [LARGE SCALE GENOMIC DNA]</scope>
    <source>
        <strain evidence="1 2">CGMCC 4.7225</strain>
    </source>
</reference>
<dbReference type="InterPro" id="IPR027417">
    <property type="entry name" value="P-loop_NTPase"/>
</dbReference>
<dbReference type="GO" id="GO:0016740">
    <property type="term" value="F:transferase activity"/>
    <property type="evidence" value="ECO:0007669"/>
    <property type="project" value="UniProtKB-KW"/>
</dbReference>
<name>A0A6N9YMN6_9ACTN</name>
<dbReference type="AlphaFoldDB" id="A0A6N9YMN6"/>
<accession>A0A6N9YMN6</accession>
<organism evidence="1 2">
    <name type="scientific">Phytoactinopolyspora alkaliphila</name>
    <dbReference type="NCBI Taxonomy" id="1783498"/>
    <lineage>
        <taxon>Bacteria</taxon>
        <taxon>Bacillati</taxon>
        <taxon>Actinomycetota</taxon>
        <taxon>Actinomycetes</taxon>
        <taxon>Jiangellales</taxon>
        <taxon>Jiangellaceae</taxon>
        <taxon>Phytoactinopolyspora</taxon>
    </lineage>
</organism>
<keyword evidence="1" id="KW-0808">Transferase</keyword>
<protein>
    <submittedName>
        <fullName evidence="1">Phosphotransferase</fullName>
    </submittedName>
</protein>
<gene>
    <name evidence="1" type="ORF">G1H11_13125</name>
</gene>
<evidence type="ECO:0000313" key="1">
    <source>
        <dbReference type="EMBL" id="NED96253.1"/>
    </source>
</evidence>
<sequence>MDHGKSCLIITGAPGAGKSTVSVLVARALARSALLNGDGLNGLIVSGRVWALGKPADEAARQVRLCNENVCALATNFADSGFTPVIDWIIPDREQLDFYLTALSPRRVLVVVLAPSIDEARLRNTTRDPAEQFVFDGYEALMSSMHDGFGDAGWWFDTTDLTPEETAQQIVARAPTLAARGL</sequence>